<proteinExistence type="predicted"/>
<name>W0TYS4_DEBHA</name>
<sequence>MGHVLKKGPFKNLQIPEVCFAIGDYKKGTYNLARGFEELKVTIKEFKQYLLDTKRLRSSKSLQFLLIGSGPLGFYLL</sequence>
<dbReference type="RefSeq" id="XP_002770368.1">
    <property type="nucleotide sequence ID" value="XM_002770322.1"/>
</dbReference>
<dbReference type="Pfam" id="PF12479">
    <property type="entry name" value="DUF3698"/>
    <property type="match status" value="1"/>
</dbReference>
<dbReference type="GeneID" id="8998591"/>
<dbReference type="Proteomes" id="UP000000599">
    <property type="component" value="Chromosome D"/>
</dbReference>
<dbReference type="KEGG" id="dha:DEHA2D19228g"/>
<evidence type="ECO:0000313" key="2">
    <source>
        <dbReference type="Proteomes" id="UP000000599"/>
    </source>
</evidence>
<dbReference type="HOGENOM" id="CLU_2638025_0_0_1"/>
<keyword evidence="2" id="KW-1185">Reference proteome</keyword>
<dbReference type="VEuPathDB" id="FungiDB:DEHA2D19228g"/>
<reference evidence="1 2" key="1">
    <citation type="journal article" date="2004" name="Nature">
        <title>Genome evolution in yeasts.</title>
        <authorList>
            <consortium name="Genolevures"/>
            <person name="Dujon B."/>
            <person name="Sherman D."/>
            <person name="Fischer G."/>
            <person name="Durrens P."/>
            <person name="Casaregola S."/>
            <person name="Lafontaine I."/>
            <person name="de Montigny J."/>
            <person name="Marck C."/>
            <person name="Neuveglise C."/>
            <person name="Talla E."/>
            <person name="Goffard N."/>
            <person name="Frangeul L."/>
            <person name="Aigle M."/>
            <person name="Anthouard V."/>
            <person name="Babour A."/>
            <person name="Barbe V."/>
            <person name="Barnay S."/>
            <person name="Blanchin S."/>
            <person name="Beckerich J.M."/>
            <person name="Beyne E."/>
            <person name="Bleykasten C."/>
            <person name="Boisrame A."/>
            <person name="Boyer J."/>
            <person name="Cattolico L."/>
            <person name="Confanioleri F."/>
            <person name="de Daruvar A."/>
            <person name="Despons L."/>
            <person name="Fabre E."/>
            <person name="Fairhead C."/>
            <person name="Ferry-Dumazet H."/>
            <person name="Groppi A."/>
            <person name="Hantraye F."/>
            <person name="Hennequin C."/>
            <person name="Jauniaux N."/>
            <person name="Joyet P."/>
            <person name="Kachouri R."/>
            <person name="Kerrest A."/>
            <person name="Koszul R."/>
            <person name="Lemaire M."/>
            <person name="Lesur I."/>
            <person name="Ma L."/>
            <person name="Muller H."/>
            <person name="Nicaud J.M."/>
            <person name="Nikolski M."/>
            <person name="Oztas S."/>
            <person name="Ozier-Kalogeropoulos O."/>
            <person name="Pellenz S."/>
            <person name="Potier S."/>
            <person name="Richard G.F."/>
            <person name="Straub M.L."/>
            <person name="Suleau A."/>
            <person name="Swennene D."/>
            <person name="Tekaia F."/>
            <person name="Wesolowski-Louvel M."/>
            <person name="Westhof E."/>
            <person name="Wirth B."/>
            <person name="Zeniou-Meyer M."/>
            <person name="Zivanovic I."/>
            <person name="Bolotin-Fukuhara M."/>
            <person name="Thierry A."/>
            <person name="Bouchier C."/>
            <person name="Caudron B."/>
            <person name="Scarpelli C."/>
            <person name="Gaillardin C."/>
            <person name="Weissenbach J."/>
            <person name="Wincker P."/>
            <person name="Souciet J.L."/>
        </authorList>
    </citation>
    <scope>NUCLEOTIDE SEQUENCE [LARGE SCALE GENOMIC DNA]</scope>
    <source>
        <strain evidence="2">ATCC 36239 / CBS 767 / BCRC 21394 / JCM 1990 / NBRC 0083 / IGC 2968</strain>
    </source>
</reference>
<protein>
    <submittedName>
        <fullName evidence="1">DEHA2D19228p</fullName>
    </submittedName>
</protein>
<dbReference type="EMBL" id="CR382136">
    <property type="protein sequence ID" value="CAG87498.2"/>
    <property type="molecule type" value="Genomic_DNA"/>
</dbReference>
<organism evidence="1 2">
    <name type="scientific">Debaryomyces hansenii (strain ATCC 36239 / CBS 767 / BCRC 21394 / JCM 1990 / NBRC 0083 / IGC 2968)</name>
    <name type="common">Yeast</name>
    <name type="synonym">Torulaspora hansenii</name>
    <dbReference type="NCBI Taxonomy" id="284592"/>
    <lineage>
        <taxon>Eukaryota</taxon>
        <taxon>Fungi</taxon>
        <taxon>Dikarya</taxon>
        <taxon>Ascomycota</taxon>
        <taxon>Saccharomycotina</taxon>
        <taxon>Pichiomycetes</taxon>
        <taxon>Debaryomycetaceae</taxon>
        <taxon>Debaryomyces</taxon>
    </lineage>
</organism>
<accession>W0TYS4</accession>
<gene>
    <name evidence="1" type="ordered locus">DEHA2D19228g</name>
</gene>
<dbReference type="AlphaFoldDB" id="W0TYS4"/>
<evidence type="ECO:0000313" key="1">
    <source>
        <dbReference type="EMBL" id="CAG87498.2"/>
    </source>
</evidence>
<dbReference type="InParanoid" id="W0TYS4"/>
<dbReference type="InterPro" id="IPR022167">
    <property type="entry name" value="DUF3698"/>
</dbReference>